<dbReference type="InterPro" id="IPR052210">
    <property type="entry name" value="LysM1-like"/>
</dbReference>
<dbReference type="CDD" id="cd00118">
    <property type="entry name" value="LysM"/>
    <property type="match status" value="1"/>
</dbReference>
<dbReference type="STRING" id="56857.A0A200QC57"/>
<protein>
    <submittedName>
        <fullName evidence="5">Peptidoglycan-binding lysin domain</fullName>
    </submittedName>
</protein>
<dbReference type="PROSITE" id="PS51782">
    <property type="entry name" value="LYSM"/>
    <property type="match status" value="1"/>
</dbReference>
<name>A0A200QC57_MACCD</name>
<evidence type="ECO:0000256" key="1">
    <source>
        <dbReference type="ARBA" id="ARBA00022669"/>
    </source>
</evidence>
<dbReference type="GO" id="GO:0008061">
    <property type="term" value="F:chitin binding"/>
    <property type="evidence" value="ECO:0007669"/>
    <property type="project" value="UniProtKB-KW"/>
</dbReference>
<dbReference type="SMART" id="SM00257">
    <property type="entry name" value="LysM"/>
    <property type="match status" value="1"/>
</dbReference>
<organism evidence="5 6">
    <name type="scientific">Macleaya cordata</name>
    <name type="common">Five-seeded plume-poppy</name>
    <name type="synonym">Bocconia cordata</name>
    <dbReference type="NCBI Taxonomy" id="56857"/>
    <lineage>
        <taxon>Eukaryota</taxon>
        <taxon>Viridiplantae</taxon>
        <taxon>Streptophyta</taxon>
        <taxon>Embryophyta</taxon>
        <taxon>Tracheophyta</taxon>
        <taxon>Spermatophyta</taxon>
        <taxon>Magnoliopsida</taxon>
        <taxon>Ranunculales</taxon>
        <taxon>Papaveraceae</taxon>
        <taxon>Papaveroideae</taxon>
        <taxon>Macleaya</taxon>
    </lineage>
</organism>
<reference evidence="5 6" key="1">
    <citation type="journal article" date="2017" name="Mol. Plant">
        <title>The Genome of Medicinal Plant Macleaya cordata Provides New Insights into Benzylisoquinoline Alkaloids Metabolism.</title>
        <authorList>
            <person name="Liu X."/>
            <person name="Liu Y."/>
            <person name="Huang P."/>
            <person name="Ma Y."/>
            <person name="Qing Z."/>
            <person name="Tang Q."/>
            <person name="Cao H."/>
            <person name="Cheng P."/>
            <person name="Zheng Y."/>
            <person name="Yuan Z."/>
            <person name="Zhou Y."/>
            <person name="Liu J."/>
            <person name="Tang Z."/>
            <person name="Zhuo Y."/>
            <person name="Zhang Y."/>
            <person name="Yu L."/>
            <person name="Huang J."/>
            <person name="Yang P."/>
            <person name="Peng Q."/>
            <person name="Zhang J."/>
            <person name="Jiang W."/>
            <person name="Zhang Z."/>
            <person name="Lin K."/>
            <person name="Ro D.K."/>
            <person name="Chen X."/>
            <person name="Xiong X."/>
            <person name="Shang Y."/>
            <person name="Huang S."/>
            <person name="Zeng J."/>
        </authorList>
    </citation>
    <scope>NUCLEOTIDE SEQUENCE [LARGE SCALE GENOMIC DNA]</scope>
    <source>
        <strain evidence="6">cv. BLH2017</strain>
        <tissue evidence="5">Root</tissue>
    </source>
</reference>
<dbReference type="InterPro" id="IPR036779">
    <property type="entry name" value="LysM_dom_sf"/>
</dbReference>
<sequence length="97" mass="10552">MAKVSNKAAAMFFNLVLMISVLLIFSMAEGRLLSGFGKAKATSPKCEFVVGVQSGDTCFDITQKFNTTAEFFTEINPNLQCDKLFVGQWLCVAGTVN</sequence>
<dbReference type="EMBL" id="MVGT01002390">
    <property type="protein sequence ID" value="OVA08002.1"/>
    <property type="molecule type" value="Genomic_DNA"/>
</dbReference>
<evidence type="ECO:0000256" key="3">
    <source>
        <dbReference type="SAM" id="SignalP"/>
    </source>
</evidence>
<dbReference type="Pfam" id="PF01476">
    <property type="entry name" value="LysM"/>
    <property type="match status" value="1"/>
</dbReference>
<gene>
    <name evidence="5" type="ORF">BVC80_1433g53</name>
</gene>
<keyword evidence="3" id="KW-0732">Signal</keyword>
<dbReference type="OrthoDB" id="1921017at2759"/>
<keyword evidence="2" id="KW-0843">Virulence</keyword>
<evidence type="ECO:0000259" key="4">
    <source>
        <dbReference type="PROSITE" id="PS51782"/>
    </source>
</evidence>
<feature type="chain" id="PRO_5012781061" evidence="3">
    <location>
        <begin position="31"/>
        <end position="97"/>
    </location>
</feature>
<evidence type="ECO:0000256" key="2">
    <source>
        <dbReference type="ARBA" id="ARBA00023026"/>
    </source>
</evidence>
<keyword evidence="1" id="KW-0147">Chitin-binding</keyword>
<keyword evidence="6" id="KW-1185">Reference proteome</keyword>
<evidence type="ECO:0000313" key="6">
    <source>
        <dbReference type="Proteomes" id="UP000195402"/>
    </source>
</evidence>
<dbReference type="PANTHER" id="PTHR34997">
    <property type="entry name" value="AM15"/>
    <property type="match status" value="1"/>
</dbReference>
<evidence type="ECO:0000313" key="5">
    <source>
        <dbReference type="EMBL" id="OVA08002.1"/>
    </source>
</evidence>
<dbReference type="Gene3D" id="3.10.350.10">
    <property type="entry name" value="LysM domain"/>
    <property type="match status" value="1"/>
</dbReference>
<comment type="caution">
    <text evidence="5">The sequence shown here is derived from an EMBL/GenBank/DDBJ whole genome shotgun (WGS) entry which is preliminary data.</text>
</comment>
<accession>A0A200QC57</accession>
<feature type="domain" description="LysM" evidence="4">
    <location>
        <begin position="48"/>
        <end position="92"/>
    </location>
</feature>
<feature type="signal peptide" evidence="3">
    <location>
        <begin position="1"/>
        <end position="30"/>
    </location>
</feature>
<dbReference type="PANTHER" id="PTHR34997:SF1">
    <property type="entry name" value="PEPTIDOGLYCAN-BINDING LYSIN DOMAIN"/>
    <property type="match status" value="1"/>
</dbReference>
<dbReference type="InParanoid" id="A0A200QC57"/>
<dbReference type="OMA" id="PNINCHN"/>
<dbReference type="InterPro" id="IPR018392">
    <property type="entry name" value="LysM"/>
</dbReference>
<proteinExistence type="predicted"/>
<dbReference type="AlphaFoldDB" id="A0A200QC57"/>
<dbReference type="Proteomes" id="UP000195402">
    <property type="component" value="Unassembled WGS sequence"/>
</dbReference>
<dbReference type="SUPFAM" id="SSF54106">
    <property type="entry name" value="LysM domain"/>
    <property type="match status" value="1"/>
</dbReference>